<dbReference type="InterPro" id="IPR002543">
    <property type="entry name" value="FtsK_dom"/>
</dbReference>
<dbReference type="Gene3D" id="3.30.980.40">
    <property type="match status" value="1"/>
</dbReference>
<comment type="subcellular location">
    <subcellularLocation>
        <location evidence="1">Cell membrane</location>
        <topology evidence="1">Multi-pass membrane protein</topology>
    </subcellularLocation>
</comment>
<comment type="similarity">
    <text evidence="2">Belongs to the FtsK/SpoIIIE/SftA family.</text>
</comment>
<evidence type="ECO:0000256" key="15">
    <source>
        <dbReference type="ARBA" id="ARBA00025923"/>
    </source>
</evidence>
<feature type="transmembrane region" description="Helical" evidence="18">
    <location>
        <begin position="152"/>
        <end position="175"/>
    </location>
</feature>
<dbReference type="RefSeq" id="WP_253965374.1">
    <property type="nucleotide sequence ID" value="NZ_JALHBS010000100.1"/>
</dbReference>
<dbReference type="SUPFAM" id="SSF46785">
    <property type="entry name" value="Winged helix' DNA-binding domain"/>
    <property type="match status" value="1"/>
</dbReference>
<reference evidence="20" key="1">
    <citation type="submission" date="2022-03" db="EMBL/GenBank/DDBJ databases">
        <title>Aurantimonas Liuensis sp. Nov., isolated from the hadal seawater of the Mariana Trench.</title>
        <authorList>
            <person name="Liu R."/>
        </authorList>
    </citation>
    <scope>NUCLEOTIDE SEQUENCE</scope>
    <source>
        <strain evidence="20">LRZ36</strain>
    </source>
</reference>
<keyword evidence="13" id="KW-0131">Cell cycle</keyword>
<dbReference type="GO" id="GO:0003677">
    <property type="term" value="F:DNA binding"/>
    <property type="evidence" value="ECO:0007669"/>
    <property type="project" value="UniProtKB-KW"/>
</dbReference>
<dbReference type="InterPro" id="IPR027417">
    <property type="entry name" value="P-loop_NTPase"/>
</dbReference>
<dbReference type="InterPro" id="IPR041027">
    <property type="entry name" value="FtsK_alpha"/>
</dbReference>
<dbReference type="PANTHER" id="PTHR22683">
    <property type="entry name" value="SPORULATION PROTEIN RELATED"/>
    <property type="match status" value="1"/>
</dbReference>
<feature type="compositionally biased region" description="Gly residues" evidence="17">
    <location>
        <begin position="857"/>
        <end position="867"/>
    </location>
</feature>
<evidence type="ECO:0000256" key="17">
    <source>
        <dbReference type="SAM" id="MobiDB-lite"/>
    </source>
</evidence>
<evidence type="ECO:0000256" key="16">
    <source>
        <dbReference type="PROSITE-ProRule" id="PRU00289"/>
    </source>
</evidence>
<evidence type="ECO:0000256" key="4">
    <source>
        <dbReference type="ARBA" id="ARBA00022475"/>
    </source>
</evidence>
<sequence>MATTASGGSETSFLRRQGEIGVGAVMIAIAGYLGVAFATWSVSDPSLSQSNQNMVENWAGPSGAIVADLAMQVFGLGAALLVMLPAIWGLILLSGHAIDHIWRRAWYAVAGTVLAAAALGCLPAPSGWPLPIGLGGVAGDLVLKFPALATGAYPQGLLAIVLALMIAAPAAWLFLNGAGLIDRPRPIPAAGRRRAPVVETDDEDESEGRMALFFGALAHTAYSAKSAIGRGLAARREARASKEFGDGFANWSDEEDLPHHPAQDRGARRSIRVSEPEHMENYYGADADEERAEFDASSTMPWDETEESEARDFVSGDFADDDAMIVGPGDRVSPNAAPIPDEGGGWRGLLSGNIVAFPGRRPARQEEARNDAAHGQTRQDRSGGATSPRLPADPGVRVVPQATVTAEQQRLRSGSGRAVALKPATTVADPVRFELPSVDFLTPPKPRSRDSTLSPEALQENARLLEGVLEDFGVKGEIIEVRPGPVVTLYELEPAPGIKSSRVIGLADDIARSMSAIAARVAVIPGKNAIGIELPNQRRETVYFREMIGSETFTQNKSKLALALGKTIGGEPVIADHAKMPHLLVAGTTGSGKSVSINTMILSLLYRLTPQECRMIMIDPKMLELSVYDGIPHLLAPVVTDPKKAVVALKWTVREMEDRYRKMSKVGVRNIDGFNARVKSALEKNETISRTVQTGFDRETGEPIFETEEFDLEPLPYIVVIIDEMADLMMVAGKDIEGTVQRLAQMARAAGIHVVMATQRPSVDVITGTIKANFPTRISFQVTSKIDSRTILQEQGAEQLLGMGDMLFMAGGGRIQRVHGPFVDDSEVEQIVAHLKSQGVPDYLDSILEDEDEDGDGGSSGSGGGGGEVDEGADLYDQAVAIVLRDGKASTSYVQRRLSIGYNRAASIIERMEREGIVGAANHAGKREILVPTEDDRM</sequence>
<evidence type="ECO:0000256" key="13">
    <source>
        <dbReference type="ARBA" id="ARBA00023306"/>
    </source>
</evidence>
<evidence type="ECO:0000313" key="21">
    <source>
        <dbReference type="Proteomes" id="UP001155220"/>
    </source>
</evidence>
<keyword evidence="11" id="KW-0238">DNA-binding</keyword>
<comment type="function">
    <text evidence="14">Essential cell division protein that coordinates cell division and chromosome segregation. The N-terminus is involved in assembly of the cell-division machinery. The C-terminus functions as a DNA motor that moves dsDNA in an ATP-dependent manner towards the dif recombination site, which is located within the replication terminus region. Translocation stops specifically at Xer-dif sites, where FtsK interacts with the Xer recombinase, allowing activation of chromosome unlinking by recombination. FtsK orienting polar sequences (KOPS) guide the direction of DNA translocation. FtsK can remove proteins from DNA as it translocates, but translocation stops specifically at XerCD-dif site, thereby preventing removal of XerC and XerD from dif.</text>
</comment>
<evidence type="ECO:0000256" key="8">
    <source>
        <dbReference type="ARBA" id="ARBA00022829"/>
    </source>
</evidence>
<keyword evidence="21" id="KW-1185">Reference proteome</keyword>
<accession>A0A9X2HAY1</accession>
<keyword evidence="6 18" id="KW-0812">Transmembrane</keyword>
<keyword evidence="4" id="KW-1003">Cell membrane</keyword>
<dbReference type="GO" id="GO:0051301">
    <property type="term" value="P:cell division"/>
    <property type="evidence" value="ECO:0007669"/>
    <property type="project" value="UniProtKB-KW"/>
</dbReference>
<evidence type="ECO:0000259" key="19">
    <source>
        <dbReference type="PROSITE" id="PS50901"/>
    </source>
</evidence>
<dbReference type="Pfam" id="PF17854">
    <property type="entry name" value="FtsK_alpha"/>
    <property type="match status" value="1"/>
</dbReference>
<dbReference type="SUPFAM" id="SSF52540">
    <property type="entry name" value="P-loop containing nucleoside triphosphate hydrolases"/>
    <property type="match status" value="1"/>
</dbReference>
<evidence type="ECO:0000256" key="6">
    <source>
        <dbReference type="ARBA" id="ARBA00022692"/>
    </source>
</evidence>
<keyword evidence="7 16" id="KW-0547">Nucleotide-binding</keyword>
<feature type="binding site" evidence="16">
    <location>
        <begin position="587"/>
        <end position="594"/>
    </location>
    <ligand>
        <name>ATP</name>
        <dbReference type="ChEBI" id="CHEBI:30616"/>
    </ligand>
</feature>
<dbReference type="Proteomes" id="UP001155220">
    <property type="component" value="Unassembled WGS sequence"/>
</dbReference>
<evidence type="ECO:0000256" key="12">
    <source>
        <dbReference type="ARBA" id="ARBA00023136"/>
    </source>
</evidence>
<organism evidence="20 21">
    <name type="scientific">Aurantimonas marianensis</name>
    <dbReference type="NCBI Taxonomy" id="2920428"/>
    <lineage>
        <taxon>Bacteria</taxon>
        <taxon>Pseudomonadati</taxon>
        <taxon>Pseudomonadota</taxon>
        <taxon>Alphaproteobacteria</taxon>
        <taxon>Hyphomicrobiales</taxon>
        <taxon>Aurantimonadaceae</taxon>
        <taxon>Aurantimonas</taxon>
    </lineage>
</organism>
<dbReference type="InterPro" id="IPR050206">
    <property type="entry name" value="FtsK/SpoIIIE/SftA"/>
</dbReference>
<dbReference type="InterPro" id="IPR036390">
    <property type="entry name" value="WH_DNA-bd_sf"/>
</dbReference>
<evidence type="ECO:0000256" key="9">
    <source>
        <dbReference type="ARBA" id="ARBA00022840"/>
    </source>
</evidence>
<dbReference type="InterPro" id="IPR036388">
    <property type="entry name" value="WH-like_DNA-bd_sf"/>
</dbReference>
<evidence type="ECO:0000256" key="5">
    <source>
        <dbReference type="ARBA" id="ARBA00022618"/>
    </source>
</evidence>
<dbReference type="Pfam" id="PF13491">
    <property type="entry name" value="FtsK_4TM"/>
    <property type="match status" value="1"/>
</dbReference>
<dbReference type="SMART" id="SM00843">
    <property type="entry name" value="Ftsk_gamma"/>
    <property type="match status" value="1"/>
</dbReference>
<evidence type="ECO:0000256" key="18">
    <source>
        <dbReference type="SAM" id="Phobius"/>
    </source>
</evidence>
<keyword evidence="5" id="KW-0132">Cell division</keyword>
<feature type="region of interest" description="Disordered" evidence="17">
    <location>
        <begin position="848"/>
        <end position="870"/>
    </location>
</feature>
<dbReference type="Pfam" id="PF09397">
    <property type="entry name" value="FtsK_gamma"/>
    <property type="match status" value="1"/>
</dbReference>
<dbReference type="GO" id="GO:0007059">
    <property type="term" value="P:chromosome segregation"/>
    <property type="evidence" value="ECO:0007669"/>
    <property type="project" value="UniProtKB-KW"/>
</dbReference>
<feature type="region of interest" description="Disordered" evidence="17">
    <location>
        <begin position="362"/>
        <end position="399"/>
    </location>
</feature>
<comment type="caution">
    <text evidence="20">The sequence shown here is derived from an EMBL/GenBank/DDBJ whole genome shotgun (WGS) entry which is preliminary data.</text>
</comment>
<dbReference type="SMART" id="SM00382">
    <property type="entry name" value="AAA"/>
    <property type="match status" value="1"/>
</dbReference>
<evidence type="ECO:0000256" key="10">
    <source>
        <dbReference type="ARBA" id="ARBA00022989"/>
    </source>
</evidence>
<protein>
    <recommendedName>
        <fullName evidence="3">DNA translocase FtsK</fullName>
    </recommendedName>
</protein>
<dbReference type="CDD" id="cd01127">
    <property type="entry name" value="TrwB_TraG_TraD_VirD4"/>
    <property type="match status" value="1"/>
</dbReference>
<feature type="transmembrane region" description="Helical" evidence="18">
    <location>
        <begin position="63"/>
        <end position="93"/>
    </location>
</feature>
<dbReference type="GO" id="GO:0005524">
    <property type="term" value="F:ATP binding"/>
    <property type="evidence" value="ECO:0007669"/>
    <property type="project" value="UniProtKB-UniRule"/>
</dbReference>
<feature type="domain" description="FtsK" evidence="19">
    <location>
        <begin position="570"/>
        <end position="789"/>
    </location>
</feature>
<dbReference type="PROSITE" id="PS50901">
    <property type="entry name" value="FTSK"/>
    <property type="match status" value="1"/>
</dbReference>
<proteinExistence type="inferred from homology"/>
<evidence type="ECO:0000256" key="7">
    <source>
        <dbReference type="ARBA" id="ARBA00022741"/>
    </source>
</evidence>
<feature type="transmembrane region" description="Helical" evidence="18">
    <location>
        <begin position="20"/>
        <end position="43"/>
    </location>
</feature>
<dbReference type="EMBL" id="JALHBS010000100">
    <property type="protein sequence ID" value="MCP3056570.1"/>
    <property type="molecule type" value="Genomic_DNA"/>
</dbReference>
<feature type="compositionally biased region" description="Basic and acidic residues" evidence="17">
    <location>
        <begin position="363"/>
        <end position="381"/>
    </location>
</feature>
<dbReference type="Gene3D" id="1.10.10.10">
    <property type="entry name" value="Winged helix-like DNA-binding domain superfamily/Winged helix DNA-binding domain"/>
    <property type="match status" value="1"/>
</dbReference>
<comment type="subunit">
    <text evidence="15">Homohexamer. Forms a ring that surrounds DNA.</text>
</comment>
<name>A0A9X2HAY1_9HYPH</name>
<gene>
    <name evidence="20" type="ORF">MJ956_15650</name>
</gene>
<evidence type="ECO:0000313" key="20">
    <source>
        <dbReference type="EMBL" id="MCP3056570.1"/>
    </source>
</evidence>
<dbReference type="InterPro" id="IPR003593">
    <property type="entry name" value="AAA+_ATPase"/>
</dbReference>
<evidence type="ECO:0000256" key="2">
    <source>
        <dbReference type="ARBA" id="ARBA00006474"/>
    </source>
</evidence>
<evidence type="ECO:0000256" key="11">
    <source>
        <dbReference type="ARBA" id="ARBA00023125"/>
    </source>
</evidence>
<dbReference type="InterPro" id="IPR018541">
    <property type="entry name" value="Ftsk_gamma"/>
</dbReference>
<evidence type="ECO:0000256" key="3">
    <source>
        <dbReference type="ARBA" id="ARBA00020887"/>
    </source>
</evidence>
<dbReference type="PANTHER" id="PTHR22683:SF41">
    <property type="entry name" value="DNA TRANSLOCASE FTSK"/>
    <property type="match status" value="1"/>
</dbReference>
<evidence type="ECO:0000256" key="1">
    <source>
        <dbReference type="ARBA" id="ARBA00004651"/>
    </source>
</evidence>
<feature type="transmembrane region" description="Helical" evidence="18">
    <location>
        <begin position="105"/>
        <end position="125"/>
    </location>
</feature>
<dbReference type="InterPro" id="IPR025199">
    <property type="entry name" value="FtsK_4TM"/>
</dbReference>
<keyword evidence="12 18" id="KW-0472">Membrane</keyword>
<keyword evidence="10 18" id="KW-1133">Transmembrane helix</keyword>
<keyword evidence="8" id="KW-0159">Chromosome partition</keyword>
<dbReference type="GO" id="GO:0005886">
    <property type="term" value="C:plasma membrane"/>
    <property type="evidence" value="ECO:0007669"/>
    <property type="project" value="UniProtKB-SubCell"/>
</dbReference>
<dbReference type="Pfam" id="PF01580">
    <property type="entry name" value="FtsK_SpoIIIE"/>
    <property type="match status" value="1"/>
</dbReference>
<dbReference type="Gene3D" id="3.40.50.300">
    <property type="entry name" value="P-loop containing nucleotide triphosphate hydrolases"/>
    <property type="match status" value="1"/>
</dbReference>
<evidence type="ECO:0000256" key="14">
    <source>
        <dbReference type="ARBA" id="ARBA00024784"/>
    </source>
</evidence>
<dbReference type="AlphaFoldDB" id="A0A9X2HAY1"/>
<keyword evidence="9 16" id="KW-0067">ATP-binding</keyword>